<dbReference type="CDD" id="cd05120">
    <property type="entry name" value="APH_ChoK_like"/>
    <property type="match status" value="1"/>
</dbReference>
<evidence type="ECO:0000313" key="2">
    <source>
        <dbReference type="EMBL" id="RAL14977.1"/>
    </source>
</evidence>
<dbReference type="VEuPathDB" id="FungiDB:BO97DRAFT_261837"/>
<sequence length="251" mass="28826">MVQESEHGETILHSLYDRQVIRVGAHLVKKSGPNLRSHEAPTLRFIAEKTTIPVPKVHETHREEADGGRVTAIIMDYMPGQRLDEAWATFDHKQKLSIARQLQGYVAQLRQLKGTYIGAVDHGQAFIGLRATIAGGPFDSEAQFNDFILRDLVKLPDLLQHYANHALMDTHEIVFTHGDLAPRNILVQGDRVTAILDWEDAGWYPEYWEYVKAMQHLKPMPDWPEYLSVILPPRYEKEYLGMAFLARLRRH</sequence>
<dbReference type="InterPro" id="IPR011009">
    <property type="entry name" value="Kinase-like_dom_sf"/>
</dbReference>
<dbReference type="AlphaFoldDB" id="A0A395I4R3"/>
<evidence type="ECO:0000313" key="3">
    <source>
        <dbReference type="Proteomes" id="UP000248961"/>
    </source>
</evidence>
<protein>
    <submittedName>
        <fullName evidence="2">Kinase-like protein</fullName>
    </submittedName>
</protein>
<dbReference type="GO" id="GO:0016301">
    <property type="term" value="F:kinase activity"/>
    <property type="evidence" value="ECO:0007669"/>
    <property type="project" value="UniProtKB-KW"/>
</dbReference>
<keyword evidence="2" id="KW-0808">Transferase</keyword>
<dbReference type="RefSeq" id="XP_025554131.1">
    <property type="nucleotide sequence ID" value="XM_025690910.1"/>
</dbReference>
<keyword evidence="3" id="KW-1185">Reference proteome</keyword>
<dbReference type="OrthoDB" id="4177236at2759"/>
<keyword evidence="2" id="KW-0418">Kinase</keyword>
<dbReference type="GeneID" id="37195199"/>
<dbReference type="PANTHER" id="PTHR21310">
    <property type="entry name" value="AMINOGLYCOSIDE PHOSPHOTRANSFERASE-RELATED-RELATED"/>
    <property type="match status" value="1"/>
</dbReference>
<evidence type="ECO:0000259" key="1">
    <source>
        <dbReference type="Pfam" id="PF01636"/>
    </source>
</evidence>
<proteinExistence type="predicted"/>
<feature type="domain" description="Aminoglycoside phosphotransferase" evidence="1">
    <location>
        <begin position="39"/>
        <end position="227"/>
    </location>
</feature>
<reference evidence="2 3" key="1">
    <citation type="submission" date="2018-02" db="EMBL/GenBank/DDBJ databases">
        <title>The genomes of Aspergillus section Nigri reveals drivers in fungal speciation.</title>
        <authorList>
            <consortium name="DOE Joint Genome Institute"/>
            <person name="Vesth T.C."/>
            <person name="Nybo J."/>
            <person name="Theobald S."/>
            <person name="Brandl J."/>
            <person name="Frisvad J.C."/>
            <person name="Nielsen K.F."/>
            <person name="Lyhne E.K."/>
            <person name="Kogle M.E."/>
            <person name="Kuo A."/>
            <person name="Riley R."/>
            <person name="Clum A."/>
            <person name="Nolan M."/>
            <person name="Lipzen A."/>
            <person name="Salamov A."/>
            <person name="Henrissat B."/>
            <person name="Wiebenga A."/>
            <person name="De vries R.P."/>
            <person name="Grigoriev I.V."/>
            <person name="Mortensen U.H."/>
            <person name="Andersen M.R."/>
            <person name="Baker S.E."/>
        </authorList>
    </citation>
    <scope>NUCLEOTIDE SEQUENCE [LARGE SCALE GENOMIC DNA]</scope>
    <source>
        <strain evidence="2 3">CBS 101889</strain>
    </source>
</reference>
<dbReference type="InterPro" id="IPR051678">
    <property type="entry name" value="AGP_Transferase"/>
</dbReference>
<dbReference type="Proteomes" id="UP000248961">
    <property type="component" value="Unassembled WGS sequence"/>
</dbReference>
<gene>
    <name evidence="2" type="ORF">BO97DRAFT_261837</name>
</gene>
<accession>A0A395I4R3</accession>
<dbReference type="Gene3D" id="3.90.1200.10">
    <property type="match status" value="1"/>
</dbReference>
<name>A0A395I4R3_ASPHC</name>
<organism evidence="2 3">
    <name type="scientific">Aspergillus homomorphus (strain CBS 101889)</name>
    <dbReference type="NCBI Taxonomy" id="1450537"/>
    <lineage>
        <taxon>Eukaryota</taxon>
        <taxon>Fungi</taxon>
        <taxon>Dikarya</taxon>
        <taxon>Ascomycota</taxon>
        <taxon>Pezizomycotina</taxon>
        <taxon>Eurotiomycetes</taxon>
        <taxon>Eurotiomycetidae</taxon>
        <taxon>Eurotiales</taxon>
        <taxon>Aspergillaceae</taxon>
        <taxon>Aspergillus</taxon>
        <taxon>Aspergillus subgen. Circumdati</taxon>
    </lineage>
</organism>
<dbReference type="InterPro" id="IPR002575">
    <property type="entry name" value="Aminoglycoside_PTrfase"/>
</dbReference>
<dbReference type="EMBL" id="KZ824273">
    <property type="protein sequence ID" value="RAL14977.1"/>
    <property type="molecule type" value="Genomic_DNA"/>
</dbReference>
<dbReference type="Pfam" id="PF01636">
    <property type="entry name" value="APH"/>
    <property type="match status" value="1"/>
</dbReference>
<dbReference type="PANTHER" id="PTHR21310:SF58">
    <property type="entry name" value="AMINOGLYCOSIDE PHOSPHOTRANSFERASE DOMAIN-CONTAINING PROTEIN"/>
    <property type="match status" value="1"/>
</dbReference>
<dbReference type="STRING" id="1450537.A0A395I4R3"/>
<dbReference type="SUPFAM" id="SSF56112">
    <property type="entry name" value="Protein kinase-like (PK-like)"/>
    <property type="match status" value="1"/>
</dbReference>